<dbReference type="Proteomes" id="UP001207528">
    <property type="component" value="Unassembled WGS sequence"/>
</dbReference>
<dbReference type="EMBL" id="BCTA01000093">
    <property type="protein sequence ID" value="GAT12431.1"/>
    <property type="molecule type" value="Genomic_DNA"/>
</dbReference>
<sequence>MSLARFDPVIAGLIEGTPLIEMRAALLLATGLIAVPGIPMAAAAMVEDDAWQPSSETTVLTSEDGNEISVAGPAGWDAREFGNGVGYRSGDELVIVQVFDRGGRDVDAVARRLMRADRITGSSAAMTGEIVTTADGTLTGVGCELVADDRLGECAFLADDDVIVWVQTLGTADQPAPPLDLVVAPIGRELP</sequence>
<evidence type="ECO:0000313" key="4">
    <source>
        <dbReference type="Proteomes" id="UP001207528"/>
    </source>
</evidence>
<comment type="caution">
    <text evidence="2">The sequence shown here is derived from an EMBL/GenBank/DDBJ whole genome shotgun (WGS) entry which is preliminary data.</text>
</comment>
<reference evidence="2" key="3">
    <citation type="journal article" date="2022" name="BMC Genomics">
        <title>Comparative genome analysis of mycobacteria focusing on tRNA and non-coding RNA.</title>
        <authorList>
            <person name="Behra P.R.K."/>
            <person name="Pettersson B.M.F."/>
            <person name="Ramesh M."/>
            <person name="Das S."/>
            <person name="Dasgupta S."/>
            <person name="Kirsebom L.A."/>
        </authorList>
    </citation>
    <scope>NUCLEOTIDE SEQUENCE</scope>
    <source>
        <strain evidence="2">DSM 44203</strain>
    </source>
</reference>
<accession>A0AAW5SIT9</accession>
<keyword evidence="3" id="KW-1185">Reference proteome</keyword>
<evidence type="ECO:0000313" key="3">
    <source>
        <dbReference type="Proteomes" id="UP000069773"/>
    </source>
</evidence>
<evidence type="ECO:0000313" key="1">
    <source>
        <dbReference type="EMBL" id="GAT12431.1"/>
    </source>
</evidence>
<protein>
    <submittedName>
        <fullName evidence="2">Uncharacterized protein</fullName>
    </submittedName>
</protein>
<evidence type="ECO:0000313" key="2">
    <source>
        <dbReference type="EMBL" id="MCV7023352.1"/>
    </source>
</evidence>
<gene>
    <name evidence="2" type="ORF">H7I77_08310</name>
    <name evidence="1" type="ORF">RMCN_5564</name>
</gene>
<dbReference type="Proteomes" id="UP000069773">
    <property type="component" value="Unassembled WGS sequence"/>
</dbReference>
<dbReference type="EMBL" id="JACKTI010000027">
    <property type="protein sequence ID" value="MCV7023352.1"/>
    <property type="molecule type" value="Genomic_DNA"/>
</dbReference>
<reference evidence="1 3" key="1">
    <citation type="journal article" date="2016" name="Genome Announc.">
        <title>Draft Genome Sequences of Five Rapidly Growing Mycobacterium Species, M. thermoresistibile, M. fortuitum subsp. acetamidolyticum, M. canariasense, M. brisbanense, and M. novocastrense.</title>
        <authorList>
            <person name="Katahira K."/>
            <person name="Ogura Y."/>
            <person name="Gotoh Y."/>
            <person name="Hayashi T."/>
        </authorList>
    </citation>
    <scope>NUCLEOTIDE SEQUENCE [LARGE SCALE GENOMIC DNA]</scope>
    <source>
        <strain evidence="1 3">JCM18114</strain>
    </source>
</reference>
<organism evidence="2 4">
    <name type="scientific">Mycolicibacterium novocastrense</name>
    <name type="common">Mycobacterium novocastrense</name>
    <dbReference type="NCBI Taxonomy" id="59813"/>
    <lineage>
        <taxon>Bacteria</taxon>
        <taxon>Bacillati</taxon>
        <taxon>Actinomycetota</taxon>
        <taxon>Actinomycetes</taxon>
        <taxon>Mycobacteriales</taxon>
        <taxon>Mycobacteriaceae</taxon>
        <taxon>Mycolicibacterium</taxon>
    </lineage>
</organism>
<proteinExistence type="predicted"/>
<reference evidence="2" key="2">
    <citation type="submission" date="2020-07" db="EMBL/GenBank/DDBJ databases">
        <authorList>
            <person name="Pettersson B.M.F."/>
            <person name="Behra P.R.K."/>
            <person name="Ramesh M."/>
            <person name="Das S."/>
            <person name="Dasgupta S."/>
            <person name="Kirsebom L.A."/>
        </authorList>
    </citation>
    <scope>NUCLEOTIDE SEQUENCE</scope>
    <source>
        <strain evidence="2">DSM 44203</strain>
    </source>
</reference>
<name>A0AAW5SIT9_MYCNV</name>
<dbReference type="AlphaFoldDB" id="A0AAW5SIT9"/>